<keyword evidence="3" id="KW-1185">Reference proteome</keyword>
<dbReference type="Proteomes" id="UP000800082">
    <property type="component" value="Unassembled WGS sequence"/>
</dbReference>
<feature type="compositionally biased region" description="Basic and acidic residues" evidence="1">
    <location>
        <begin position="110"/>
        <end position="119"/>
    </location>
</feature>
<accession>A0A6A5RN27</accession>
<sequence length="150" mass="16686">MLSLSIQGGVERLQLFDHVLRLGYSSWPITPEEVTAWGAAVLRCEDLFSLYKRSPEDGCYPLPNCPVEYVGERGGVSLPTPEPSPEPAGATTPPQKQLKRKRGRPTGAKDVMKRARRGECVGLSGAERSRRSRHGPTSMQRKEEKELQQQ</sequence>
<dbReference type="AlphaFoldDB" id="A0A6A5RN27"/>
<evidence type="ECO:0000313" key="3">
    <source>
        <dbReference type="Proteomes" id="UP000800082"/>
    </source>
</evidence>
<proteinExistence type="predicted"/>
<feature type="region of interest" description="Disordered" evidence="1">
    <location>
        <begin position="71"/>
        <end position="150"/>
    </location>
</feature>
<gene>
    <name evidence="2" type="ORF">M421DRAFT_160489</name>
</gene>
<evidence type="ECO:0000313" key="2">
    <source>
        <dbReference type="EMBL" id="KAF1928414.1"/>
    </source>
</evidence>
<name>A0A6A5RN27_9PLEO</name>
<organism evidence="2 3">
    <name type="scientific">Didymella exigua CBS 183.55</name>
    <dbReference type="NCBI Taxonomy" id="1150837"/>
    <lineage>
        <taxon>Eukaryota</taxon>
        <taxon>Fungi</taxon>
        <taxon>Dikarya</taxon>
        <taxon>Ascomycota</taxon>
        <taxon>Pezizomycotina</taxon>
        <taxon>Dothideomycetes</taxon>
        <taxon>Pleosporomycetidae</taxon>
        <taxon>Pleosporales</taxon>
        <taxon>Pleosporineae</taxon>
        <taxon>Didymellaceae</taxon>
        <taxon>Didymella</taxon>
    </lineage>
</organism>
<dbReference type="RefSeq" id="XP_033448666.1">
    <property type="nucleotide sequence ID" value="XM_033587671.1"/>
</dbReference>
<protein>
    <submittedName>
        <fullName evidence="2">Uncharacterized protein</fullName>
    </submittedName>
</protein>
<reference evidence="2" key="1">
    <citation type="journal article" date="2020" name="Stud. Mycol.">
        <title>101 Dothideomycetes genomes: a test case for predicting lifestyles and emergence of pathogens.</title>
        <authorList>
            <person name="Haridas S."/>
            <person name="Albert R."/>
            <person name="Binder M."/>
            <person name="Bloem J."/>
            <person name="Labutti K."/>
            <person name="Salamov A."/>
            <person name="Andreopoulos B."/>
            <person name="Baker S."/>
            <person name="Barry K."/>
            <person name="Bills G."/>
            <person name="Bluhm B."/>
            <person name="Cannon C."/>
            <person name="Castanera R."/>
            <person name="Culley D."/>
            <person name="Daum C."/>
            <person name="Ezra D."/>
            <person name="Gonzalez J."/>
            <person name="Henrissat B."/>
            <person name="Kuo A."/>
            <person name="Liang C."/>
            <person name="Lipzen A."/>
            <person name="Lutzoni F."/>
            <person name="Magnuson J."/>
            <person name="Mondo S."/>
            <person name="Nolan M."/>
            <person name="Ohm R."/>
            <person name="Pangilinan J."/>
            <person name="Park H.-J."/>
            <person name="Ramirez L."/>
            <person name="Alfaro M."/>
            <person name="Sun H."/>
            <person name="Tritt A."/>
            <person name="Yoshinaga Y."/>
            <person name="Zwiers L.-H."/>
            <person name="Turgeon B."/>
            <person name="Goodwin S."/>
            <person name="Spatafora J."/>
            <person name="Crous P."/>
            <person name="Grigoriev I."/>
        </authorList>
    </citation>
    <scope>NUCLEOTIDE SEQUENCE</scope>
    <source>
        <strain evidence="2">CBS 183.55</strain>
    </source>
</reference>
<feature type="compositionally biased region" description="Basic and acidic residues" evidence="1">
    <location>
        <begin position="140"/>
        <end position="150"/>
    </location>
</feature>
<dbReference type="EMBL" id="ML978969">
    <property type="protein sequence ID" value="KAF1928414.1"/>
    <property type="molecule type" value="Genomic_DNA"/>
</dbReference>
<evidence type="ECO:0000256" key="1">
    <source>
        <dbReference type="SAM" id="MobiDB-lite"/>
    </source>
</evidence>
<dbReference type="GeneID" id="54345317"/>